<sequence>MFIITRVYSYCDCQPENPQFTCFVQPMYICKQVNSRIITAWSGIIIASSVAAISA</sequence>
<organism evidence="1 2">
    <name type="scientific">Aspergillus piperis CBS 112811</name>
    <dbReference type="NCBI Taxonomy" id="1448313"/>
    <lineage>
        <taxon>Eukaryota</taxon>
        <taxon>Fungi</taxon>
        <taxon>Dikarya</taxon>
        <taxon>Ascomycota</taxon>
        <taxon>Pezizomycotina</taxon>
        <taxon>Eurotiomycetes</taxon>
        <taxon>Eurotiomycetidae</taxon>
        <taxon>Eurotiales</taxon>
        <taxon>Aspergillaceae</taxon>
        <taxon>Aspergillus</taxon>
        <taxon>Aspergillus subgen. Circumdati</taxon>
    </lineage>
</organism>
<protein>
    <submittedName>
        <fullName evidence="1">Uncharacterized protein</fullName>
    </submittedName>
</protein>
<gene>
    <name evidence="1" type="ORF">BO85DRAFT_449518</name>
</gene>
<dbReference type="Proteomes" id="UP000249526">
    <property type="component" value="Unassembled WGS sequence"/>
</dbReference>
<evidence type="ECO:0000313" key="2">
    <source>
        <dbReference type="Proteomes" id="UP000249526"/>
    </source>
</evidence>
<reference evidence="1 2" key="1">
    <citation type="submission" date="2018-02" db="EMBL/GenBank/DDBJ databases">
        <title>The genomes of Aspergillus section Nigri reveals drivers in fungal speciation.</title>
        <authorList>
            <consortium name="DOE Joint Genome Institute"/>
            <person name="Vesth T.C."/>
            <person name="Nybo J."/>
            <person name="Theobald S."/>
            <person name="Brandl J."/>
            <person name="Frisvad J.C."/>
            <person name="Nielsen K.F."/>
            <person name="Lyhne E.K."/>
            <person name="Kogle M.E."/>
            <person name="Kuo A."/>
            <person name="Riley R."/>
            <person name="Clum A."/>
            <person name="Nolan M."/>
            <person name="Lipzen A."/>
            <person name="Salamov A."/>
            <person name="Henrissat B."/>
            <person name="Wiebenga A."/>
            <person name="De vries R.P."/>
            <person name="Grigoriev I.V."/>
            <person name="Mortensen U.H."/>
            <person name="Andersen M.R."/>
            <person name="Baker S.E."/>
        </authorList>
    </citation>
    <scope>NUCLEOTIDE SEQUENCE [LARGE SCALE GENOMIC DNA]</scope>
    <source>
        <strain evidence="1 2">CBS 112811</strain>
    </source>
</reference>
<proteinExistence type="predicted"/>
<dbReference type="RefSeq" id="XP_025515448.1">
    <property type="nucleotide sequence ID" value="XM_025660178.1"/>
</dbReference>
<accession>A0A8G1R2M4</accession>
<dbReference type="AlphaFoldDB" id="A0A8G1R2M4"/>
<name>A0A8G1R2M4_9EURO</name>
<dbReference type="GeneID" id="37163580"/>
<dbReference type="EMBL" id="KZ825062">
    <property type="protein sequence ID" value="RAH57526.1"/>
    <property type="molecule type" value="Genomic_DNA"/>
</dbReference>
<keyword evidence="2" id="KW-1185">Reference proteome</keyword>
<evidence type="ECO:0000313" key="1">
    <source>
        <dbReference type="EMBL" id="RAH57526.1"/>
    </source>
</evidence>